<evidence type="ECO:0000313" key="2">
    <source>
        <dbReference type="EMBL" id="SYV92663.1"/>
    </source>
</evidence>
<dbReference type="Proteomes" id="UP000259328">
    <property type="component" value="Chromosome"/>
</dbReference>
<dbReference type="AlphaFoldDB" id="A0A3B0PSV7"/>
<name>A0A3B0PSV7_MYCSY</name>
<proteinExistence type="predicted"/>
<organism evidence="2 3">
    <name type="scientific">Mycoplasmopsis synoviae</name>
    <name type="common">Mycoplasma synoviae</name>
    <dbReference type="NCBI Taxonomy" id="2109"/>
    <lineage>
        <taxon>Bacteria</taxon>
        <taxon>Bacillati</taxon>
        <taxon>Mycoplasmatota</taxon>
        <taxon>Mycoplasmoidales</taxon>
        <taxon>Metamycoplasmataceae</taxon>
        <taxon>Mycoplasmopsis</taxon>
    </lineage>
</organism>
<evidence type="ECO:0000256" key="1">
    <source>
        <dbReference type="SAM" id="MobiDB-lite"/>
    </source>
</evidence>
<sequence length="36" mass="4163">MKFGLKPTKAKTQSRNDLSNKDAPNPLLKPFAYQQW</sequence>
<evidence type="ECO:0000313" key="3">
    <source>
        <dbReference type="Proteomes" id="UP000259328"/>
    </source>
</evidence>
<dbReference type="EMBL" id="LS991953">
    <property type="protein sequence ID" value="SYV92663.1"/>
    <property type="molecule type" value="Genomic_DNA"/>
</dbReference>
<feature type="region of interest" description="Disordered" evidence="1">
    <location>
        <begin position="1"/>
        <end position="36"/>
    </location>
</feature>
<feature type="non-terminal residue" evidence="2">
    <location>
        <position position="36"/>
    </location>
</feature>
<gene>
    <name evidence="2" type="ORF">NCTC10124_00390</name>
</gene>
<protein>
    <submittedName>
        <fullName evidence="2">Uncharacterized protein</fullName>
    </submittedName>
</protein>
<accession>A0A3B0PSV7</accession>
<reference evidence="3" key="1">
    <citation type="submission" date="2018-06" db="EMBL/GenBank/DDBJ databases">
        <authorList>
            <consortium name="Pathogen Informatics"/>
        </authorList>
    </citation>
    <scope>NUCLEOTIDE SEQUENCE [LARGE SCALE GENOMIC DNA]</scope>
    <source>
        <strain evidence="3">NCTC10124</strain>
    </source>
</reference>